<dbReference type="Pfam" id="PF15493">
    <property type="entry name" value="YrpD"/>
    <property type="match status" value="1"/>
</dbReference>
<keyword evidence="2" id="KW-1185">Reference proteome</keyword>
<proteinExistence type="predicted"/>
<dbReference type="Proteomes" id="UP000199050">
    <property type="component" value="Unassembled WGS sequence"/>
</dbReference>
<organism evidence="1 2">
    <name type="scientific">Paenibacillus typhae</name>
    <dbReference type="NCBI Taxonomy" id="1174501"/>
    <lineage>
        <taxon>Bacteria</taxon>
        <taxon>Bacillati</taxon>
        <taxon>Bacillota</taxon>
        <taxon>Bacilli</taxon>
        <taxon>Bacillales</taxon>
        <taxon>Paenibacillaceae</taxon>
        <taxon>Paenibacillus</taxon>
    </lineage>
</organism>
<dbReference type="InterPro" id="IPR029143">
    <property type="entry name" value="YrpD"/>
</dbReference>
<dbReference type="Gene3D" id="2.60.120.1270">
    <property type="match status" value="1"/>
</dbReference>
<reference evidence="2" key="1">
    <citation type="submission" date="2016-10" db="EMBL/GenBank/DDBJ databases">
        <authorList>
            <person name="Varghese N."/>
            <person name="Submissions S."/>
        </authorList>
    </citation>
    <scope>NUCLEOTIDE SEQUENCE [LARGE SCALE GENOMIC DNA]</scope>
    <source>
        <strain evidence="2">CGMCC 1.11012</strain>
    </source>
</reference>
<sequence length="165" mass="17618">MGLMYDSNVGIGSAEQGWKPTIQINGITTNSSLISPYNQVQASNAYMAGSQVTFYAWYNYEKKIRMKVDGTAICADLGCGRSADTPLTTIVTSNTAYDIQPSSFQKWKVLAVVTGDDIGKNKSVFSNIKVDGVAVPSSAFPTPDEDGATVTRDANNNVTITVTGK</sequence>
<dbReference type="EMBL" id="FNDX01000019">
    <property type="protein sequence ID" value="SDJ56553.1"/>
    <property type="molecule type" value="Genomic_DNA"/>
</dbReference>
<dbReference type="InterPro" id="IPR038682">
    <property type="entry name" value="YrpD-like_sf"/>
</dbReference>
<dbReference type="STRING" id="1174501.SAMN05216192_11982"/>
<dbReference type="AlphaFoldDB" id="A0A1G8URZ9"/>
<protein>
    <submittedName>
        <fullName evidence="1">Uncharacterized protein</fullName>
    </submittedName>
</protein>
<accession>A0A1G8URZ9</accession>
<evidence type="ECO:0000313" key="2">
    <source>
        <dbReference type="Proteomes" id="UP000199050"/>
    </source>
</evidence>
<name>A0A1G8URZ9_9BACL</name>
<evidence type="ECO:0000313" key="1">
    <source>
        <dbReference type="EMBL" id="SDJ56553.1"/>
    </source>
</evidence>
<gene>
    <name evidence="1" type="ORF">SAMN05216192_11982</name>
</gene>